<organism evidence="1 2">
    <name type="scientific">Plakobranchus ocellatus</name>
    <dbReference type="NCBI Taxonomy" id="259542"/>
    <lineage>
        <taxon>Eukaryota</taxon>
        <taxon>Metazoa</taxon>
        <taxon>Spiralia</taxon>
        <taxon>Lophotrochozoa</taxon>
        <taxon>Mollusca</taxon>
        <taxon>Gastropoda</taxon>
        <taxon>Heterobranchia</taxon>
        <taxon>Euthyneura</taxon>
        <taxon>Panpulmonata</taxon>
        <taxon>Sacoglossa</taxon>
        <taxon>Placobranchoidea</taxon>
        <taxon>Plakobranchidae</taxon>
        <taxon>Plakobranchus</taxon>
    </lineage>
</organism>
<name>A0AAV4C908_9GAST</name>
<evidence type="ECO:0000313" key="1">
    <source>
        <dbReference type="EMBL" id="GFO27811.1"/>
    </source>
</evidence>
<protein>
    <submittedName>
        <fullName evidence="1">Uncharacterized protein</fullName>
    </submittedName>
</protein>
<reference evidence="1 2" key="1">
    <citation type="journal article" date="2021" name="Elife">
        <title>Chloroplast acquisition without the gene transfer in kleptoplastic sea slugs, Plakobranchus ocellatus.</title>
        <authorList>
            <person name="Maeda T."/>
            <person name="Takahashi S."/>
            <person name="Yoshida T."/>
            <person name="Shimamura S."/>
            <person name="Takaki Y."/>
            <person name="Nagai Y."/>
            <person name="Toyoda A."/>
            <person name="Suzuki Y."/>
            <person name="Arimoto A."/>
            <person name="Ishii H."/>
            <person name="Satoh N."/>
            <person name="Nishiyama T."/>
            <person name="Hasebe M."/>
            <person name="Maruyama T."/>
            <person name="Minagawa J."/>
            <person name="Obokata J."/>
            <person name="Shigenobu S."/>
        </authorList>
    </citation>
    <scope>NUCLEOTIDE SEQUENCE [LARGE SCALE GENOMIC DNA]</scope>
</reference>
<dbReference type="AlphaFoldDB" id="A0AAV4C908"/>
<dbReference type="Proteomes" id="UP000735302">
    <property type="component" value="Unassembled WGS sequence"/>
</dbReference>
<evidence type="ECO:0000313" key="2">
    <source>
        <dbReference type="Proteomes" id="UP000735302"/>
    </source>
</evidence>
<dbReference type="EMBL" id="BLXT01005966">
    <property type="protein sequence ID" value="GFO27811.1"/>
    <property type="molecule type" value="Genomic_DNA"/>
</dbReference>
<accession>A0AAV4C908</accession>
<gene>
    <name evidence="1" type="ORF">PoB_005431600</name>
</gene>
<keyword evidence="2" id="KW-1185">Reference proteome</keyword>
<proteinExistence type="predicted"/>
<sequence length="88" mass="9887">MLSPLKQGYSLAGGQEAVEDLWSVHKNQWTCPSHVIRLYFALLPRSFRTTSDTNGGRSIVTGCLQEAASVAETRSHVEQPHHHRLSFR</sequence>
<comment type="caution">
    <text evidence="1">The sequence shown here is derived from an EMBL/GenBank/DDBJ whole genome shotgun (WGS) entry which is preliminary data.</text>
</comment>